<accession>A0A830EHU0</accession>
<dbReference type="GeneID" id="76207792"/>
<evidence type="ECO:0000313" key="3">
    <source>
        <dbReference type="EMBL" id="GGI78083.1"/>
    </source>
</evidence>
<reference evidence="3" key="1">
    <citation type="journal article" date="2014" name="Int. J. Syst. Evol. Microbiol.">
        <title>Complete genome sequence of Corynebacterium casei LMG S-19264T (=DSM 44701T), isolated from a smear-ripened cheese.</title>
        <authorList>
            <consortium name="US DOE Joint Genome Institute (JGI-PGF)"/>
            <person name="Walter F."/>
            <person name="Albersmeier A."/>
            <person name="Kalinowski J."/>
            <person name="Ruckert C."/>
        </authorList>
    </citation>
    <scope>NUCLEOTIDE SEQUENCE</scope>
    <source>
        <strain evidence="3">JCM 11219</strain>
    </source>
</reference>
<protein>
    <recommendedName>
        <fullName evidence="1">4Fe-4S ferredoxin-type domain-containing protein</fullName>
    </recommendedName>
</protein>
<evidence type="ECO:0000313" key="2">
    <source>
        <dbReference type="EMBL" id="BDR93157.1"/>
    </source>
</evidence>
<dbReference type="EMBL" id="AP026830">
    <property type="protein sequence ID" value="BDR93157.1"/>
    <property type="molecule type" value="Genomic_DNA"/>
</dbReference>
<evidence type="ECO:0000313" key="5">
    <source>
        <dbReference type="Proteomes" id="UP001060771"/>
    </source>
</evidence>
<dbReference type="EMBL" id="BMNM01000005">
    <property type="protein sequence ID" value="GGI78083.1"/>
    <property type="molecule type" value="Genomic_DNA"/>
</dbReference>
<dbReference type="SUPFAM" id="SSF54862">
    <property type="entry name" value="4Fe-4S ferredoxins"/>
    <property type="match status" value="1"/>
</dbReference>
<evidence type="ECO:0000313" key="4">
    <source>
        <dbReference type="Proteomes" id="UP000657075"/>
    </source>
</evidence>
<dbReference type="OrthoDB" id="15347at2157"/>
<name>A0A830EHU0_9CREN</name>
<evidence type="ECO:0000259" key="1">
    <source>
        <dbReference type="PROSITE" id="PS51379"/>
    </source>
</evidence>
<proteinExistence type="predicted"/>
<dbReference type="RefSeq" id="WP_188603264.1">
    <property type="nucleotide sequence ID" value="NZ_AP026830.1"/>
</dbReference>
<dbReference type="Proteomes" id="UP001060771">
    <property type="component" value="Chromosome"/>
</dbReference>
<dbReference type="InterPro" id="IPR017896">
    <property type="entry name" value="4Fe4S_Fe-S-bd"/>
</dbReference>
<keyword evidence="5" id="KW-1185">Reference proteome</keyword>
<dbReference type="Gene3D" id="3.30.70.20">
    <property type="match status" value="1"/>
</dbReference>
<dbReference type="Proteomes" id="UP000657075">
    <property type="component" value="Unassembled WGS sequence"/>
</dbReference>
<dbReference type="PROSITE" id="PS51379">
    <property type="entry name" value="4FE4S_FER_2"/>
    <property type="match status" value="2"/>
</dbReference>
<dbReference type="Pfam" id="PF00037">
    <property type="entry name" value="Fer4"/>
    <property type="match status" value="1"/>
</dbReference>
<reference evidence="3" key="2">
    <citation type="submission" date="2020-09" db="EMBL/GenBank/DDBJ databases">
        <authorList>
            <person name="Sun Q."/>
            <person name="Ohkuma M."/>
        </authorList>
    </citation>
    <scope>NUCLEOTIDE SEQUENCE</scope>
    <source>
        <strain evidence="3">JCM 11219</strain>
    </source>
</reference>
<dbReference type="AlphaFoldDB" id="A0A830EHU0"/>
<feature type="domain" description="4Fe-4S ferredoxin-type" evidence="1">
    <location>
        <begin position="479"/>
        <end position="508"/>
    </location>
</feature>
<reference evidence="5" key="3">
    <citation type="submission" date="2022-09" db="EMBL/GenBank/DDBJ databases">
        <title>Complete genome sequence of Vulcanisaeta souniana.</title>
        <authorList>
            <person name="Kato S."/>
            <person name="Itoh T."/>
            <person name="Ohkuma M."/>
        </authorList>
    </citation>
    <scope>NUCLEOTIDE SEQUENCE [LARGE SCALE GENOMIC DNA]</scope>
    <source>
        <strain evidence="5">JCM 11219</strain>
    </source>
</reference>
<gene>
    <name evidence="3" type="ORF">GCM10007112_13590</name>
    <name evidence="2" type="ORF">Vsou_22500</name>
</gene>
<sequence>MHEVRSSIIRIADILRDSFNDVVITGSYVINKVFNVKVHPEGAMNEAEILSSMFRDTAVLTDDLGLLNSLGALGVARVRGSLVILVFDLHDVRPYCELMGLPCLEPWDGEALVKAIRESRDYSEAFETPYIIRLGPWLNVDDTIRGLGIRHREPTFNKNWSEPMRWGLHRLLSGARREIPKEVFIRSQDNVNIIGKGDGILVSGSAWPFVKGVMDKFNDHSLVLPLYVNPLPRDVVGIKYVIDSSDYLPRKLNVGKFMSDAVSDWYSNLVRDAVQEIFFRREGDPLMLIEWLLSKYKVSGEVSLIVIDAAYAHLVSSDGLLPSYDMLPTFFEPRDFDQIVDIVTNPLMAISAYLRSRYEYGRLIVVSNPCTLINQGEIINDIMKHSNKYLLIIIALGNKCKDSIDSLTRGGIEYKVINYDPNAPLDSLQALLSIVNSWGIAIINVLDNADKHAFKIDEEYCDNCGDCLRIGCPAIQLSKKPIIDPNRCVGCGICQLVCTRGAIMRASAIEKR</sequence>
<feature type="domain" description="4Fe-4S ferredoxin-type" evidence="1">
    <location>
        <begin position="452"/>
        <end position="473"/>
    </location>
</feature>
<organism evidence="3 4">
    <name type="scientific">Vulcanisaeta souniana JCM 11219</name>
    <dbReference type="NCBI Taxonomy" id="1293586"/>
    <lineage>
        <taxon>Archaea</taxon>
        <taxon>Thermoproteota</taxon>
        <taxon>Thermoprotei</taxon>
        <taxon>Thermoproteales</taxon>
        <taxon>Thermoproteaceae</taxon>
        <taxon>Vulcanisaeta</taxon>
    </lineage>
</organism>
<reference evidence="2" key="4">
    <citation type="journal article" date="2023" name="Microbiol. Resour. Announc.">
        <title>Complete Genome Sequence of Vulcanisaeta souniana Strain IC-059, a Hyperthermophilic Archaeon Isolated from Hot Spring Water in Japan.</title>
        <authorList>
            <person name="Kato S."/>
            <person name="Itoh T."/>
            <person name="Wu L."/>
            <person name="Ma J."/>
            <person name="Ohkuma M."/>
        </authorList>
    </citation>
    <scope>NUCLEOTIDE SEQUENCE</scope>
    <source>
        <strain evidence="2">JCM 11219</strain>
    </source>
</reference>